<dbReference type="PANTHER" id="PTHR11188:SF130">
    <property type="entry name" value="ARRESTIN C-TERMINAL-LIKE DOMAIN-CONTAINING PROTEIN"/>
    <property type="match status" value="1"/>
</dbReference>
<evidence type="ECO:0000313" key="3">
    <source>
        <dbReference type="Proteomes" id="UP001331761"/>
    </source>
</evidence>
<organism evidence="2 3">
    <name type="scientific">Trichostrongylus colubriformis</name>
    <name type="common">Black scour worm</name>
    <dbReference type="NCBI Taxonomy" id="6319"/>
    <lineage>
        <taxon>Eukaryota</taxon>
        <taxon>Metazoa</taxon>
        <taxon>Ecdysozoa</taxon>
        <taxon>Nematoda</taxon>
        <taxon>Chromadorea</taxon>
        <taxon>Rhabditida</taxon>
        <taxon>Rhabditina</taxon>
        <taxon>Rhabditomorpha</taxon>
        <taxon>Strongyloidea</taxon>
        <taxon>Trichostrongylidae</taxon>
        <taxon>Trichostrongylus</taxon>
    </lineage>
</organism>
<dbReference type="GO" id="GO:0005737">
    <property type="term" value="C:cytoplasm"/>
    <property type="evidence" value="ECO:0007669"/>
    <property type="project" value="TreeGrafter"/>
</dbReference>
<dbReference type="EMBL" id="WIXE01021483">
    <property type="protein sequence ID" value="KAK5968348.1"/>
    <property type="molecule type" value="Genomic_DNA"/>
</dbReference>
<accession>A0AAN8FQ30</accession>
<dbReference type="GO" id="GO:0015031">
    <property type="term" value="P:protein transport"/>
    <property type="evidence" value="ECO:0007669"/>
    <property type="project" value="TreeGrafter"/>
</dbReference>
<dbReference type="AlphaFoldDB" id="A0AAN8FQ30"/>
<name>A0AAN8FQ30_TRICO</name>
<dbReference type="Proteomes" id="UP001331761">
    <property type="component" value="Unassembled WGS sequence"/>
</dbReference>
<proteinExistence type="predicted"/>
<keyword evidence="3" id="KW-1185">Reference proteome</keyword>
<reference evidence="2 3" key="1">
    <citation type="submission" date="2019-10" db="EMBL/GenBank/DDBJ databases">
        <title>Assembly and Annotation for the nematode Trichostrongylus colubriformis.</title>
        <authorList>
            <person name="Martin J."/>
        </authorList>
    </citation>
    <scope>NUCLEOTIDE SEQUENCE [LARGE SCALE GENOMIC DNA]</scope>
    <source>
        <strain evidence="2">G859</strain>
        <tissue evidence="2">Whole worm</tissue>
    </source>
</reference>
<sequence>MTVSENTARISSLNVQDVFDSSKDNELKADVEIANDTNRAYSAQVVFRGYVRRGKTLHYEFLHEQVWIFIRPSESKTHQVSVDAWLPRFPPSIKFKNGFQVEYSVRATIDPWFQNNHVEKTFAVNRVLVLKMPHLSCYRKRLIVNQCVNHGGWYHKNPSPDHLEFFDHHERILISKENIMSSNERHNCEIAMPPDLPVTIAMSLWNVLAIRYELLFQVKMEGHRPFVNFRIPIIIASEQVKSRPGTPNSDVELYTRAQDIDDDTDDDDDQDSDIGETQQDDNDDFSIDIESLEIEGEENLYKAYAHVRFTINSVESQAVRSLRLLLQGEVRAGSVWYCFIRYKAHITSDSNSLFSPGEHSVKISLPFKDSQYDTNILPPSLDDEIRYICRVSTKSWAINDVADERNVRVDRTVDTWAKEEYKLPYSEIVGAYGIKMEQRAFQRGKHVFVTVNGEGNIRNIRMTLEQQRRLRHPGLNKDDSYCDERIVSAMDSPENKSLWPKEWALRIPKHIPPSIEITYRNVLVLNYALKIMLTLEDGHKHTHTVPIWIGCTDDKLPLPAALGNTEKQVILETAKAPDQAKKAAEYAPEEAPPFEVVCTDDTLYPPLWVDRFNDHIYS</sequence>
<feature type="compositionally biased region" description="Acidic residues" evidence="1">
    <location>
        <begin position="260"/>
        <end position="282"/>
    </location>
</feature>
<dbReference type="InterPro" id="IPR050357">
    <property type="entry name" value="Arrestin_domain-protein"/>
</dbReference>
<protein>
    <submittedName>
        <fullName evidence="2">Uncharacterized protein</fullName>
    </submittedName>
</protein>
<gene>
    <name evidence="2" type="ORF">GCK32_006223</name>
</gene>
<dbReference type="PANTHER" id="PTHR11188">
    <property type="entry name" value="ARRESTIN DOMAIN CONTAINING PROTEIN"/>
    <property type="match status" value="1"/>
</dbReference>
<comment type="caution">
    <text evidence="2">The sequence shown here is derived from an EMBL/GenBank/DDBJ whole genome shotgun (WGS) entry which is preliminary data.</text>
</comment>
<evidence type="ECO:0000313" key="2">
    <source>
        <dbReference type="EMBL" id="KAK5968348.1"/>
    </source>
</evidence>
<evidence type="ECO:0000256" key="1">
    <source>
        <dbReference type="SAM" id="MobiDB-lite"/>
    </source>
</evidence>
<feature type="region of interest" description="Disordered" evidence="1">
    <location>
        <begin position="257"/>
        <end position="282"/>
    </location>
</feature>